<geneLocation type="mitochondrion" evidence="2"/>
<feature type="transmembrane region" description="Helical" evidence="1">
    <location>
        <begin position="88"/>
        <end position="107"/>
    </location>
</feature>
<evidence type="ECO:0000313" key="2">
    <source>
        <dbReference type="EMBL" id="AGE14637.1"/>
    </source>
</evidence>
<evidence type="ECO:0000256" key="1">
    <source>
        <dbReference type="SAM" id="Phobius"/>
    </source>
</evidence>
<dbReference type="RefSeq" id="YP_007475424.1">
    <property type="nucleotide sequence ID" value="NC_020354.1"/>
</dbReference>
<accession>M1GLX4</accession>
<keyword evidence="1" id="KW-0472">Membrane</keyword>
<feature type="non-terminal residue" evidence="2">
    <location>
        <position position="1"/>
    </location>
</feature>
<keyword evidence="1" id="KW-1133">Transmembrane helix</keyword>
<name>M1GLX4_9BASI</name>
<gene>
    <name evidence="2" type="primary">orf118</name>
</gene>
<reference evidence="2" key="1">
    <citation type="submission" date="2012-12" db="EMBL/GenBank/DDBJ databases">
        <authorList>
            <person name="Lang B.F."/>
        </authorList>
    </citation>
    <scope>NUCLEOTIDE SEQUENCE</scope>
</reference>
<feature type="transmembrane region" description="Helical" evidence="1">
    <location>
        <begin position="56"/>
        <end position="76"/>
    </location>
</feature>
<proteinExistence type="predicted"/>
<keyword evidence="2" id="KW-0496">Mitochondrion</keyword>
<keyword evidence="1" id="KW-0812">Transmembrane</keyword>
<organism evidence="2">
    <name type="scientific">Microbotryum cf. violaceum BFL-2013</name>
    <dbReference type="NCBI Taxonomy" id="1288119"/>
    <lineage>
        <taxon>Eukaryota</taxon>
        <taxon>Fungi</taxon>
        <taxon>Dikarya</taxon>
        <taxon>Basidiomycota</taxon>
        <taxon>Pucciniomycotina</taxon>
        <taxon>Microbotryomycetes</taxon>
        <taxon>Microbotryales</taxon>
        <taxon>Microbotryaceae</taxon>
        <taxon>Microbotryum</taxon>
    </lineage>
</organism>
<dbReference type="EMBL" id="KC285587">
    <property type="protein sequence ID" value="AGE14637.1"/>
    <property type="molecule type" value="Genomic_DNA"/>
</dbReference>
<protein>
    <submittedName>
        <fullName evidence="2">Uncharacterized protein</fullName>
    </submittedName>
</protein>
<dbReference type="GeneID" id="14658518"/>
<dbReference type="AlphaFoldDB" id="M1GLX4"/>
<sequence>LVFSKPDLVSTTINTFVSLYKLFPRANRKYMEENNNCKALVPFGCNLNSTVGLPSYTIILQPFFVFFIFTFCPFYVKTTKNQKIKSAPSFCLFYFLPVFLFFFILKIRQKFLLSYFLK</sequence>